<feature type="compositionally biased region" description="Acidic residues" evidence="1">
    <location>
        <begin position="209"/>
        <end position="221"/>
    </location>
</feature>
<feature type="compositionally biased region" description="Low complexity" evidence="1">
    <location>
        <begin position="783"/>
        <end position="798"/>
    </location>
</feature>
<name>A0A1H3IW62_9EURY</name>
<keyword evidence="2" id="KW-0812">Transmembrane</keyword>
<organism evidence="4 5">
    <name type="scientific">Halopenitus persicus</name>
    <dbReference type="NCBI Taxonomy" id="1048396"/>
    <lineage>
        <taxon>Archaea</taxon>
        <taxon>Methanobacteriati</taxon>
        <taxon>Methanobacteriota</taxon>
        <taxon>Stenosarchaea group</taxon>
        <taxon>Halobacteria</taxon>
        <taxon>Halobacteriales</taxon>
        <taxon>Haloferacaceae</taxon>
        <taxon>Halopenitus</taxon>
    </lineage>
</organism>
<dbReference type="InterPro" id="IPR057149">
    <property type="entry name" value="DUF7827"/>
</dbReference>
<evidence type="ECO:0000313" key="5">
    <source>
        <dbReference type="Proteomes" id="UP000199079"/>
    </source>
</evidence>
<feature type="domain" description="DUF7827" evidence="3">
    <location>
        <begin position="277"/>
        <end position="390"/>
    </location>
</feature>
<keyword evidence="5" id="KW-1185">Reference proteome</keyword>
<sequence length="906" mass="90497">MNITQESATYNISLNNTGGSTYTDTVELVVNGTVSDTRSVTVAPGATEALELSHDLENASAGETLDVAVRGDHDRVTGTTEVVDPPHYALELNETTSSHERNGTRSLSIGGTITNVGGANATESVSVTADLGSGAVRRTATVDGLDAGESRSVTVTFDDDALEPLADGTHPIVATESATDGTANGTLSLSTADAETTTDDGTATTDTTETTDDTDEMDSEDSTAGGGSGTGTSGGGGGGGGGGGSGGLAGSVNDDADAGDGRNESTTAPERGVVGPGSVSLAEPIVDAASGDVVEITVTADELAEGGALVIGNETTTGYEAAVRITSFGDADAATVRFNTYTAGTTAGPVVELDPASAAAGATIEFDPRTDQRRRSDALAPGEYPVTVSTAQHPETAVADPADVGVLTLAPADAGSASSWTASSGTARSILAADSPAAALSTAREEGAVARSDTVAYGDVAVLRIDSAGVSGLLAVASDRRPDAGATERFRALTSPDWSPIDGADAEAAGTASGGVPDEDPATTAAPIDLDLTATSVGAGSNRSPRTVDPDASAIEVVPDHDRDRVTLFVDTADLRFRDGSAVDPAAEPAVDLGFAVSDPRIRRQTDGGIEPVGVSVDRRSSSGFSPTRAELQSIRTGLGTPSSAMSFAPSSAVEITPLSGGSEATTGFTVVERDVRFAADPYDARAAPGQSFAGTTTLAPGTEFTIRVRPIDGTGSAFRGRNESVRVAADGTWAATVDLSALAVGDRYRVSVHGLDGLESRPTVEGRIRAADPTTEAVTGTPPAAVASSPAAEEPTTGAGGGDSGADGVDRPADGSGGSSTDADDAVDGSDTGGGSGAVDEVRSRVGSVVGTLVTEPIGDLLAALEAVRDRIDVGAIDLGAIDVEAIASAISLALFVFATYRRVR</sequence>
<feature type="compositionally biased region" description="Gly residues" evidence="1">
    <location>
        <begin position="224"/>
        <end position="249"/>
    </location>
</feature>
<dbReference type="OrthoDB" id="325633at2157"/>
<evidence type="ECO:0000313" key="4">
    <source>
        <dbReference type="EMBL" id="SDY31418.1"/>
    </source>
</evidence>
<feature type="transmembrane region" description="Helical" evidence="2">
    <location>
        <begin position="880"/>
        <end position="902"/>
    </location>
</feature>
<dbReference type="AlphaFoldDB" id="A0A1H3IW62"/>
<evidence type="ECO:0000259" key="3">
    <source>
        <dbReference type="Pfam" id="PF25162"/>
    </source>
</evidence>
<dbReference type="RefSeq" id="WP_143114409.1">
    <property type="nucleotide sequence ID" value="NZ_FNPC01000004.1"/>
</dbReference>
<dbReference type="EMBL" id="FNPC01000004">
    <property type="protein sequence ID" value="SDY31418.1"/>
    <property type="molecule type" value="Genomic_DNA"/>
</dbReference>
<feature type="compositionally biased region" description="Polar residues" evidence="1">
    <location>
        <begin position="176"/>
        <end position="185"/>
    </location>
</feature>
<dbReference type="Pfam" id="PF25162">
    <property type="entry name" value="DUF7827"/>
    <property type="match status" value="1"/>
</dbReference>
<feature type="region of interest" description="Disordered" evidence="1">
    <location>
        <begin position="490"/>
        <end position="528"/>
    </location>
</feature>
<feature type="region of interest" description="Disordered" evidence="1">
    <location>
        <begin position="175"/>
        <end position="278"/>
    </location>
</feature>
<feature type="region of interest" description="Disordered" evidence="1">
    <location>
        <begin position="764"/>
        <end position="841"/>
    </location>
</feature>
<gene>
    <name evidence="4" type="ORF">SAMN05216564_104268</name>
</gene>
<dbReference type="Proteomes" id="UP000199079">
    <property type="component" value="Unassembled WGS sequence"/>
</dbReference>
<proteinExistence type="predicted"/>
<accession>A0A1H3IW62</accession>
<keyword evidence="2" id="KW-1133">Transmembrane helix</keyword>
<feature type="compositionally biased region" description="Low complexity" evidence="1">
    <location>
        <begin position="186"/>
        <end position="208"/>
    </location>
</feature>
<evidence type="ECO:0000256" key="2">
    <source>
        <dbReference type="SAM" id="Phobius"/>
    </source>
</evidence>
<dbReference type="NCBIfam" id="NF045517">
    <property type="entry name" value="halo_surf_dom"/>
    <property type="match status" value="1"/>
</dbReference>
<evidence type="ECO:0000256" key="1">
    <source>
        <dbReference type="SAM" id="MobiDB-lite"/>
    </source>
</evidence>
<keyword evidence="2" id="KW-0472">Membrane</keyword>
<protein>
    <recommendedName>
        <fullName evidence="3">DUF7827 domain-containing protein</fullName>
    </recommendedName>
</protein>
<reference evidence="5" key="1">
    <citation type="submission" date="2016-10" db="EMBL/GenBank/DDBJ databases">
        <authorList>
            <person name="Varghese N."/>
            <person name="Submissions S."/>
        </authorList>
    </citation>
    <scope>NUCLEOTIDE SEQUENCE [LARGE SCALE GENOMIC DNA]</scope>
    <source>
        <strain evidence="5">DC30,IBRC 10041,KCTC 4046</strain>
    </source>
</reference>